<name>A0A3B0UNV3_9ZZZZ</name>
<evidence type="ECO:0000256" key="5">
    <source>
        <dbReference type="ARBA" id="ARBA00023136"/>
    </source>
</evidence>
<feature type="transmembrane region" description="Helical" evidence="6">
    <location>
        <begin position="86"/>
        <end position="104"/>
    </location>
</feature>
<dbReference type="NCBIfam" id="TIGR00785">
    <property type="entry name" value="dass"/>
    <property type="match status" value="1"/>
</dbReference>
<accession>A0A3B0UNV3</accession>
<feature type="transmembrane region" description="Helical" evidence="6">
    <location>
        <begin position="381"/>
        <end position="404"/>
    </location>
</feature>
<organism evidence="7">
    <name type="scientific">hydrothermal vent metagenome</name>
    <dbReference type="NCBI Taxonomy" id="652676"/>
    <lineage>
        <taxon>unclassified sequences</taxon>
        <taxon>metagenomes</taxon>
        <taxon>ecological metagenomes</taxon>
    </lineage>
</organism>
<evidence type="ECO:0000256" key="6">
    <source>
        <dbReference type="SAM" id="Phobius"/>
    </source>
</evidence>
<feature type="transmembrane region" description="Helical" evidence="6">
    <location>
        <begin position="176"/>
        <end position="199"/>
    </location>
</feature>
<evidence type="ECO:0000256" key="1">
    <source>
        <dbReference type="ARBA" id="ARBA00004141"/>
    </source>
</evidence>
<evidence type="ECO:0000256" key="2">
    <source>
        <dbReference type="ARBA" id="ARBA00022448"/>
    </source>
</evidence>
<dbReference type="CDD" id="cd01115">
    <property type="entry name" value="SLC13_permease"/>
    <property type="match status" value="1"/>
</dbReference>
<feature type="transmembrane region" description="Helical" evidence="6">
    <location>
        <begin position="268"/>
        <end position="292"/>
    </location>
</feature>
<feature type="transmembrane region" description="Helical" evidence="6">
    <location>
        <begin position="312"/>
        <end position="331"/>
    </location>
</feature>
<reference evidence="7" key="1">
    <citation type="submission" date="2018-06" db="EMBL/GenBank/DDBJ databases">
        <authorList>
            <person name="Zhirakovskaya E."/>
        </authorList>
    </citation>
    <scope>NUCLEOTIDE SEQUENCE</scope>
</reference>
<dbReference type="Pfam" id="PF00939">
    <property type="entry name" value="Na_sulph_symp"/>
    <property type="match status" value="1"/>
</dbReference>
<feature type="transmembrane region" description="Helical" evidence="6">
    <location>
        <begin position="116"/>
        <end position="136"/>
    </location>
</feature>
<sequence>MSHRVQNMKKWIRPTGFVLGLAFFFAILLFVNLVPKKPAATATLAVAILMAVWWVFEVAPLGITALLPVFLYPLLGIMNGKTVSSVYFNDIIFLFVGGFIVAIAMQRWNLHRRIAIRILMFTGTSPLKILLGFMLATAFLSMWISNTATTMMMIPILLSIIEELSETMDKKSADKFTVGLLLGVAYSASIGGISTLVGTPPNPMFTKVFAIMFPKGPEISFASWFFFAFPLAVILFLIVWVYLYLLYKPSKGSMEAIDQRSFYEQYHLLGKLAIEEKIVLADFVIMAVLWMTRSNITVGNFTIHGWSGLFTHPHYFNDGTIAIFMAVLLYFIPSISQKGTTIMNWEFSKRIPWNIVLLFGGGFALAIGFKDSGLSAWFGDSLSFIGGTHPLVMIFAVSFIMVMLTELTSNTATTQILLPILAGLAISLKINPLFLMIPATISASMAFMLPVATPPNAIVFSSNKISVAQMAKTGFVLNIIATILIALFTYFFAPAVFHIHMDSFPAWAQ</sequence>
<dbReference type="GO" id="GO:0005886">
    <property type="term" value="C:plasma membrane"/>
    <property type="evidence" value="ECO:0007669"/>
    <property type="project" value="TreeGrafter"/>
</dbReference>
<keyword evidence="3 6" id="KW-0812">Transmembrane</keyword>
<feature type="transmembrane region" description="Helical" evidence="6">
    <location>
        <begin position="351"/>
        <end position="369"/>
    </location>
</feature>
<dbReference type="PROSITE" id="PS01271">
    <property type="entry name" value="NA_SULFATE"/>
    <property type="match status" value="1"/>
</dbReference>
<evidence type="ECO:0000313" key="7">
    <source>
        <dbReference type="EMBL" id="VAW26269.1"/>
    </source>
</evidence>
<keyword evidence="4 6" id="KW-1133">Transmembrane helix</keyword>
<evidence type="ECO:0000256" key="3">
    <source>
        <dbReference type="ARBA" id="ARBA00022692"/>
    </source>
</evidence>
<feature type="transmembrane region" description="Helical" evidence="6">
    <location>
        <begin position="443"/>
        <end position="463"/>
    </location>
</feature>
<protein>
    <submittedName>
        <fullName evidence="7">Sodium-dependent anion transporter family</fullName>
    </submittedName>
</protein>
<evidence type="ECO:0000256" key="4">
    <source>
        <dbReference type="ARBA" id="ARBA00022989"/>
    </source>
</evidence>
<keyword evidence="2" id="KW-0813">Transport</keyword>
<feature type="transmembrane region" description="Helical" evidence="6">
    <location>
        <begin position="416"/>
        <end position="437"/>
    </location>
</feature>
<feature type="transmembrane region" description="Helical" evidence="6">
    <location>
        <begin position="475"/>
        <end position="497"/>
    </location>
</feature>
<dbReference type="PANTHER" id="PTHR10283">
    <property type="entry name" value="SOLUTE CARRIER FAMILY 13 MEMBER"/>
    <property type="match status" value="1"/>
</dbReference>
<proteinExistence type="predicted"/>
<dbReference type="GO" id="GO:0015141">
    <property type="term" value="F:succinate transmembrane transporter activity"/>
    <property type="evidence" value="ECO:0007669"/>
    <property type="project" value="UniProtKB-ARBA"/>
</dbReference>
<comment type="subcellular location">
    <subcellularLocation>
        <location evidence="1">Membrane</location>
        <topology evidence="1">Multi-pass membrane protein</topology>
    </subcellularLocation>
</comment>
<dbReference type="EMBL" id="UOET01000018">
    <property type="protein sequence ID" value="VAW26269.1"/>
    <property type="molecule type" value="Genomic_DNA"/>
</dbReference>
<gene>
    <name evidence="7" type="ORF">MNBD_BACTEROID07-218</name>
</gene>
<feature type="transmembrane region" description="Helical" evidence="6">
    <location>
        <begin position="12"/>
        <end position="33"/>
    </location>
</feature>
<feature type="transmembrane region" description="Helical" evidence="6">
    <location>
        <begin position="219"/>
        <end position="247"/>
    </location>
</feature>
<keyword evidence="5 6" id="KW-0472">Membrane</keyword>
<dbReference type="AlphaFoldDB" id="A0A3B0UNV3"/>
<dbReference type="PANTHER" id="PTHR10283:SF82">
    <property type="entry name" value="SOLUTE CARRIER FAMILY 13 MEMBER 2"/>
    <property type="match status" value="1"/>
</dbReference>
<dbReference type="InterPro" id="IPR001898">
    <property type="entry name" value="SLC13A/DASS"/>
</dbReference>
<dbReference type="InterPro" id="IPR031312">
    <property type="entry name" value="Na/sul_symport_CS"/>
</dbReference>